<gene>
    <name evidence="2" type="ORF">ZIOFF_056377</name>
</gene>
<dbReference type="EMBL" id="JACMSC010000015">
    <property type="protein sequence ID" value="KAG6487773.1"/>
    <property type="molecule type" value="Genomic_DNA"/>
</dbReference>
<organism evidence="2 3">
    <name type="scientific">Zingiber officinale</name>
    <name type="common">Ginger</name>
    <name type="synonym">Amomum zingiber</name>
    <dbReference type="NCBI Taxonomy" id="94328"/>
    <lineage>
        <taxon>Eukaryota</taxon>
        <taxon>Viridiplantae</taxon>
        <taxon>Streptophyta</taxon>
        <taxon>Embryophyta</taxon>
        <taxon>Tracheophyta</taxon>
        <taxon>Spermatophyta</taxon>
        <taxon>Magnoliopsida</taxon>
        <taxon>Liliopsida</taxon>
        <taxon>Zingiberales</taxon>
        <taxon>Zingiberaceae</taxon>
        <taxon>Zingiber</taxon>
    </lineage>
</organism>
<name>A0A8J5KL02_ZINOF</name>
<dbReference type="AlphaFoldDB" id="A0A8J5KL02"/>
<protein>
    <submittedName>
        <fullName evidence="2">Uncharacterized protein</fullName>
    </submittedName>
</protein>
<evidence type="ECO:0000256" key="1">
    <source>
        <dbReference type="SAM" id="MobiDB-lite"/>
    </source>
</evidence>
<evidence type="ECO:0000313" key="3">
    <source>
        <dbReference type="Proteomes" id="UP000734854"/>
    </source>
</evidence>
<reference evidence="2 3" key="1">
    <citation type="submission" date="2020-08" db="EMBL/GenBank/DDBJ databases">
        <title>Plant Genome Project.</title>
        <authorList>
            <person name="Zhang R.-G."/>
        </authorList>
    </citation>
    <scope>NUCLEOTIDE SEQUENCE [LARGE SCALE GENOMIC DNA]</scope>
    <source>
        <tissue evidence="2">Rhizome</tissue>
    </source>
</reference>
<keyword evidence="3" id="KW-1185">Reference proteome</keyword>
<dbReference type="Proteomes" id="UP000734854">
    <property type="component" value="Unassembled WGS sequence"/>
</dbReference>
<proteinExistence type="predicted"/>
<comment type="caution">
    <text evidence="2">The sequence shown here is derived from an EMBL/GenBank/DDBJ whole genome shotgun (WGS) entry which is preliminary data.</text>
</comment>
<sequence length="98" mass="10662">MRTSWTGSGRHADGSEDPPLVLQADSVPNPSKELPGSMGGTIAMLEVEELLEEVEMAPVDIAKVLTRWDADGEGTDIAMNEVVEEMHKKSRSSPEQQK</sequence>
<feature type="region of interest" description="Disordered" evidence="1">
    <location>
        <begin position="1"/>
        <end position="38"/>
    </location>
</feature>
<accession>A0A8J5KL02</accession>
<evidence type="ECO:0000313" key="2">
    <source>
        <dbReference type="EMBL" id="KAG6487773.1"/>
    </source>
</evidence>